<dbReference type="InterPro" id="IPR020069">
    <property type="entry name" value="Ribosomal_bL9_C"/>
</dbReference>
<protein>
    <recommendedName>
        <fullName evidence="1">Large ribosomal subunit protein bL9</fullName>
    </recommendedName>
</protein>
<comment type="function">
    <text evidence="1">Binds to the 23S rRNA.</text>
</comment>
<keyword evidence="5" id="KW-1185">Reference proteome</keyword>
<accession>A0ABR9QXG5</accession>
<dbReference type="RefSeq" id="WP_226385218.1">
    <property type="nucleotide sequence ID" value="NZ_JADCKA010000006.1"/>
</dbReference>
<comment type="similarity">
    <text evidence="1">Belongs to the bacterial ribosomal protein bL9 family.</text>
</comment>
<comment type="caution">
    <text evidence="4">The sequence shown here is derived from an EMBL/GenBank/DDBJ whole genome shotgun (WGS) entry which is preliminary data.</text>
</comment>
<evidence type="ECO:0000259" key="2">
    <source>
        <dbReference type="Pfam" id="PF01281"/>
    </source>
</evidence>
<gene>
    <name evidence="1" type="primary">rplI</name>
    <name evidence="4" type="ORF">INF20_04645</name>
</gene>
<sequence length="148" mass="15753">MKVILLADVKGKGKAGDVVKVNDGYARNMLFPKGLAKEATAGNLKNLEHQKAIAAEQEAERKAEAEATAKKLADLTVKIETKAGDNGKLFGSITSADIADACKEQAGIEIDKKKIVLDAPVKQAGNVEVQVKLYPEVTAKLKVEIIAK</sequence>
<dbReference type="Proteomes" id="UP001516588">
    <property type="component" value="Unassembled WGS sequence"/>
</dbReference>
<organism evidence="4 5">
    <name type="scientific">Gallibacter intestinalis</name>
    <dbReference type="NCBI Taxonomy" id="2779356"/>
    <lineage>
        <taxon>Bacteria</taxon>
        <taxon>Bacillati</taxon>
        <taxon>Bacillota</taxon>
        <taxon>Clostridia</taxon>
        <taxon>Eubacteriales</taxon>
        <taxon>Eubacteriaceae</taxon>
        <taxon>Gallibacter</taxon>
    </lineage>
</organism>
<keyword evidence="1" id="KW-0687">Ribonucleoprotein</keyword>
<evidence type="ECO:0000313" key="4">
    <source>
        <dbReference type="EMBL" id="MBE5035570.1"/>
    </source>
</evidence>
<evidence type="ECO:0000313" key="5">
    <source>
        <dbReference type="Proteomes" id="UP001516588"/>
    </source>
</evidence>
<keyword evidence="1" id="KW-0699">rRNA-binding</keyword>
<dbReference type="NCBIfam" id="TIGR00158">
    <property type="entry name" value="L9"/>
    <property type="match status" value="1"/>
</dbReference>
<dbReference type="PANTHER" id="PTHR21368">
    <property type="entry name" value="50S RIBOSOMAL PROTEIN L9"/>
    <property type="match status" value="1"/>
</dbReference>
<dbReference type="Pfam" id="PF01281">
    <property type="entry name" value="Ribosomal_L9_N"/>
    <property type="match status" value="1"/>
</dbReference>
<feature type="domain" description="Ribosomal protein L9" evidence="2">
    <location>
        <begin position="1"/>
        <end position="47"/>
    </location>
</feature>
<evidence type="ECO:0000256" key="1">
    <source>
        <dbReference type="HAMAP-Rule" id="MF_00503"/>
    </source>
</evidence>
<proteinExistence type="inferred from homology"/>
<dbReference type="HAMAP" id="MF_00503">
    <property type="entry name" value="Ribosomal_bL9"/>
    <property type="match status" value="1"/>
</dbReference>
<dbReference type="InterPro" id="IPR000244">
    <property type="entry name" value="Ribosomal_bL9"/>
</dbReference>
<keyword evidence="1" id="KW-0694">RNA-binding</keyword>
<name>A0ABR9QXG5_9FIRM</name>
<dbReference type="Pfam" id="PF03948">
    <property type="entry name" value="Ribosomal_L9_C"/>
    <property type="match status" value="1"/>
</dbReference>
<reference evidence="4 5" key="1">
    <citation type="submission" date="2020-10" db="EMBL/GenBank/DDBJ databases">
        <title>ChiBAC.</title>
        <authorList>
            <person name="Zenner C."/>
            <person name="Hitch T.C.A."/>
            <person name="Clavel T."/>
        </authorList>
    </citation>
    <scope>NUCLEOTIDE SEQUENCE [LARGE SCALE GENOMIC DNA]</scope>
    <source>
        <strain evidence="4 5">DSM 108706</strain>
    </source>
</reference>
<dbReference type="InterPro" id="IPR020594">
    <property type="entry name" value="Ribosomal_bL9_bac/chp"/>
</dbReference>
<feature type="domain" description="Large ribosomal subunit protein bL9 C-terminal" evidence="3">
    <location>
        <begin position="63"/>
        <end position="146"/>
    </location>
</feature>
<keyword evidence="1 4" id="KW-0689">Ribosomal protein</keyword>
<dbReference type="InterPro" id="IPR020070">
    <property type="entry name" value="Ribosomal_bL9_N"/>
</dbReference>
<dbReference type="GO" id="GO:0005840">
    <property type="term" value="C:ribosome"/>
    <property type="evidence" value="ECO:0007669"/>
    <property type="project" value="UniProtKB-KW"/>
</dbReference>
<dbReference type="EMBL" id="JADCKA010000006">
    <property type="protein sequence ID" value="MBE5035570.1"/>
    <property type="molecule type" value="Genomic_DNA"/>
</dbReference>
<evidence type="ECO:0000259" key="3">
    <source>
        <dbReference type="Pfam" id="PF03948"/>
    </source>
</evidence>